<dbReference type="EMBL" id="GGEC01093694">
    <property type="protein sequence ID" value="MBX74178.1"/>
    <property type="molecule type" value="Transcribed_RNA"/>
</dbReference>
<dbReference type="AlphaFoldDB" id="A0A2P2R4Q0"/>
<proteinExistence type="predicted"/>
<evidence type="ECO:0000313" key="1">
    <source>
        <dbReference type="EMBL" id="MBX74178.1"/>
    </source>
</evidence>
<reference evidence="1" key="1">
    <citation type="submission" date="2018-02" db="EMBL/GenBank/DDBJ databases">
        <title>Rhizophora mucronata_Transcriptome.</title>
        <authorList>
            <person name="Meera S.P."/>
            <person name="Sreeshan A."/>
            <person name="Augustine A."/>
        </authorList>
    </citation>
    <scope>NUCLEOTIDE SEQUENCE</scope>
    <source>
        <tissue evidence="1">Leaf</tissue>
    </source>
</reference>
<name>A0A2P2R4Q0_RHIMU</name>
<accession>A0A2P2R4Q0</accession>
<sequence>MCSFVLGFKDCLFNYCFDLIFWDLMKSKNLFYCLCVWSTCISSAMHWDALFSLVTPFSRRLENLCALCFYLLVHFG</sequence>
<protein>
    <submittedName>
        <fullName evidence="1">Uncharacterized protein</fullName>
    </submittedName>
</protein>
<organism evidence="1">
    <name type="scientific">Rhizophora mucronata</name>
    <name type="common">Asiatic mangrove</name>
    <dbReference type="NCBI Taxonomy" id="61149"/>
    <lineage>
        <taxon>Eukaryota</taxon>
        <taxon>Viridiplantae</taxon>
        <taxon>Streptophyta</taxon>
        <taxon>Embryophyta</taxon>
        <taxon>Tracheophyta</taxon>
        <taxon>Spermatophyta</taxon>
        <taxon>Magnoliopsida</taxon>
        <taxon>eudicotyledons</taxon>
        <taxon>Gunneridae</taxon>
        <taxon>Pentapetalae</taxon>
        <taxon>rosids</taxon>
        <taxon>fabids</taxon>
        <taxon>Malpighiales</taxon>
        <taxon>Rhizophoraceae</taxon>
        <taxon>Rhizophora</taxon>
    </lineage>
</organism>